<dbReference type="PANTHER" id="PTHR35011">
    <property type="entry name" value="2,3-DIKETO-L-GULONATE TRAP TRANSPORTER SMALL PERMEASE PROTEIN YIAM"/>
    <property type="match status" value="1"/>
</dbReference>
<feature type="transmembrane region" description="Helical" evidence="9">
    <location>
        <begin position="122"/>
        <end position="144"/>
    </location>
</feature>
<dbReference type="EMBL" id="JABACJ020000002">
    <property type="protein sequence ID" value="MBU3874793.1"/>
    <property type="molecule type" value="Genomic_DNA"/>
</dbReference>
<accession>A0ABS6CZV5</accession>
<sequence length="160" mass="17693">MNNRVRKIENVILMILGLAMTLIMFINALGRYILGDTFLWAEEVIRLLFAWAMFIGITDLFISGGHIGFDVIANKNAVTKKICAIVAYIVLMIIGWNLMVYGWGIISVIGKIPLPATKLPGAMFYIPGVLAGAAWIAIGIWGIVKTFHKKENDRQEGGQV</sequence>
<dbReference type="InterPro" id="IPR055348">
    <property type="entry name" value="DctQ"/>
</dbReference>
<keyword evidence="4" id="KW-0997">Cell inner membrane</keyword>
<proteinExistence type="inferred from homology"/>
<evidence type="ECO:0000313" key="12">
    <source>
        <dbReference type="Proteomes" id="UP000723714"/>
    </source>
</evidence>
<keyword evidence="12" id="KW-1185">Reference proteome</keyword>
<keyword evidence="2" id="KW-0813">Transport</keyword>
<evidence type="ECO:0000313" key="11">
    <source>
        <dbReference type="EMBL" id="MBU3874793.1"/>
    </source>
</evidence>
<evidence type="ECO:0000256" key="6">
    <source>
        <dbReference type="ARBA" id="ARBA00022989"/>
    </source>
</evidence>
<reference evidence="11 12" key="1">
    <citation type="submission" date="2021-06" db="EMBL/GenBank/DDBJ databases">
        <title>Faecalicatena sp. nov. isolated from porcine feces.</title>
        <authorList>
            <person name="Oh B.S."/>
            <person name="Lee J.H."/>
        </authorList>
    </citation>
    <scope>NUCLEOTIDE SEQUENCE [LARGE SCALE GENOMIC DNA]</scope>
    <source>
        <strain evidence="11 12">AGMB00832</strain>
    </source>
</reference>
<dbReference type="Pfam" id="PF04290">
    <property type="entry name" value="DctQ"/>
    <property type="match status" value="1"/>
</dbReference>
<keyword evidence="3" id="KW-1003">Cell membrane</keyword>
<feature type="transmembrane region" description="Helical" evidence="9">
    <location>
        <begin position="85"/>
        <end position="110"/>
    </location>
</feature>
<evidence type="ECO:0000256" key="3">
    <source>
        <dbReference type="ARBA" id="ARBA00022475"/>
    </source>
</evidence>
<feature type="transmembrane region" description="Helical" evidence="9">
    <location>
        <begin position="49"/>
        <end position="73"/>
    </location>
</feature>
<feature type="transmembrane region" description="Helical" evidence="9">
    <location>
        <begin position="12"/>
        <end position="34"/>
    </location>
</feature>
<evidence type="ECO:0000256" key="7">
    <source>
        <dbReference type="ARBA" id="ARBA00023136"/>
    </source>
</evidence>
<name>A0ABS6CZV5_9FIRM</name>
<keyword evidence="6 9" id="KW-1133">Transmembrane helix</keyword>
<gene>
    <name evidence="11" type="ORF">HGO97_003065</name>
</gene>
<keyword evidence="7 9" id="KW-0472">Membrane</keyword>
<evidence type="ECO:0000256" key="9">
    <source>
        <dbReference type="SAM" id="Phobius"/>
    </source>
</evidence>
<evidence type="ECO:0000256" key="4">
    <source>
        <dbReference type="ARBA" id="ARBA00022519"/>
    </source>
</evidence>
<organism evidence="11 12">
    <name type="scientific">Faecalicatena faecalis</name>
    <dbReference type="NCBI Taxonomy" id="2726362"/>
    <lineage>
        <taxon>Bacteria</taxon>
        <taxon>Bacillati</taxon>
        <taxon>Bacillota</taxon>
        <taxon>Clostridia</taxon>
        <taxon>Lachnospirales</taxon>
        <taxon>Lachnospiraceae</taxon>
        <taxon>Faecalicatena</taxon>
    </lineage>
</organism>
<dbReference type="Proteomes" id="UP000723714">
    <property type="component" value="Unassembled WGS sequence"/>
</dbReference>
<feature type="domain" description="Tripartite ATP-independent periplasmic transporters DctQ component" evidence="10">
    <location>
        <begin position="20"/>
        <end position="140"/>
    </location>
</feature>
<keyword evidence="5 9" id="KW-0812">Transmembrane</keyword>
<evidence type="ECO:0000259" key="10">
    <source>
        <dbReference type="Pfam" id="PF04290"/>
    </source>
</evidence>
<comment type="similarity">
    <text evidence="8">Belongs to the TRAP transporter small permease family.</text>
</comment>
<evidence type="ECO:0000256" key="8">
    <source>
        <dbReference type="ARBA" id="ARBA00038436"/>
    </source>
</evidence>
<dbReference type="InterPro" id="IPR007387">
    <property type="entry name" value="TRAP_DctQ"/>
</dbReference>
<evidence type="ECO:0000256" key="2">
    <source>
        <dbReference type="ARBA" id="ARBA00022448"/>
    </source>
</evidence>
<evidence type="ECO:0000256" key="1">
    <source>
        <dbReference type="ARBA" id="ARBA00004429"/>
    </source>
</evidence>
<comment type="subcellular location">
    <subcellularLocation>
        <location evidence="1">Cell inner membrane</location>
        <topology evidence="1">Multi-pass membrane protein</topology>
    </subcellularLocation>
</comment>
<dbReference type="PANTHER" id="PTHR35011:SF11">
    <property type="entry name" value="TRAP TRANSPORTER SMALL PERMEASE PROTEIN"/>
    <property type="match status" value="1"/>
</dbReference>
<protein>
    <submittedName>
        <fullName evidence="11">TRAP transporter small permease subunit</fullName>
    </submittedName>
</protein>
<dbReference type="RefSeq" id="WP_216239314.1">
    <property type="nucleotide sequence ID" value="NZ_JABACJ020000002.1"/>
</dbReference>
<comment type="caution">
    <text evidence="11">The sequence shown here is derived from an EMBL/GenBank/DDBJ whole genome shotgun (WGS) entry which is preliminary data.</text>
</comment>
<evidence type="ECO:0000256" key="5">
    <source>
        <dbReference type="ARBA" id="ARBA00022692"/>
    </source>
</evidence>